<reference evidence="2 3" key="1">
    <citation type="submission" date="2016-03" db="EMBL/GenBank/DDBJ databases">
        <title>Comparative genomics of the ectomycorrhizal sister species Rhizopogon vinicolor and Rhizopogon vesiculosus (Basidiomycota: Boletales) reveals a divergence of the mating type B locus.</title>
        <authorList>
            <person name="Mujic A.B."/>
            <person name="Kuo A."/>
            <person name="Tritt A."/>
            <person name="Lipzen A."/>
            <person name="Chen C."/>
            <person name="Johnson J."/>
            <person name="Sharma A."/>
            <person name="Barry K."/>
            <person name="Grigoriev I.V."/>
            <person name="Spatafora J.W."/>
        </authorList>
    </citation>
    <scope>NUCLEOTIDE SEQUENCE [LARGE SCALE GENOMIC DNA]</scope>
    <source>
        <strain evidence="2 3">AM-OR11-056</strain>
    </source>
</reference>
<dbReference type="Proteomes" id="UP000183567">
    <property type="component" value="Unassembled WGS sequence"/>
</dbReference>
<name>A0A1J8PHY6_9AGAM</name>
<evidence type="ECO:0000313" key="2">
    <source>
        <dbReference type="EMBL" id="OJA08581.1"/>
    </source>
</evidence>
<gene>
    <name evidence="2" type="ORF">AZE42_04575</name>
</gene>
<accession>A0A1J8PHY6</accession>
<keyword evidence="3" id="KW-1185">Reference proteome</keyword>
<organism evidence="2 3">
    <name type="scientific">Rhizopogon vesiculosus</name>
    <dbReference type="NCBI Taxonomy" id="180088"/>
    <lineage>
        <taxon>Eukaryota</taxon>
        <taxon>Fungi</taxon>
        <taxon>Dikarya</taxon>
        <taxon>Basidiomycota</taxon>
        <taxon>Agaricomycotina</taxon>
        <taxon>Agaricomycetes</taxon>
        <taxon>Agaricomycetidae</taxon>
        <taxon>Boletales</taxon>
        <taxon>Suillineae</taxon>
        <taxon>Rhizopogonaceae</taxon>
        <taxon>Rhizopogon</taxon>
    </lineage>
</organism>
<dbReference type="EMBL" id="LVVM01006254">
    <property type="protein sequence ID" value="OJA08581.1"/>
    <property type="molecule type" value="Genomic_DNA"/>
</dbReference>
<comment type="caution">
    <text evidence="2">The sequence shown here is derived from an EMBL/GenBank/DDBJ whole genome shotgun (WGS) entry which is preliminary data.</text>
</comment>
<evidence type="ECO:0000256" key="1">
    <source>
        <dbReference type="SAM" id="MobiDB-lite"/>
    </source>
</evidence>
<sequence>MTRPAIMYPNRYAWYRHQLLPRSRLCALHKTRSTCLSLDFVTVYHRRCARASSQSSSTTPYGYNEPNHSTSSSPTARTRPVSCRQDSSLIVTRTATKSNTPRYTPVISLPPSHVQALLQERRIDLVHKLSSSIRVHHTDDTQRHL</sequence>
<protein>
    <submittedName>
        <fullName evidence="2">Uncharacterized protein</fullName>
    </submittedName>
</protein>
<feature type="region of interest" description="Disordered" evidence="1">
    <location>
        <begin position="51"/>
        <end position="87"/>
    </location>
</feature>
<proteinExistence type="predicted"/>
<dbReference type="AlphaFoldDB" id="A0A1J8PHY6"/>
<feature type="compositionally biased region" description="Low complexity" evidence="1">
    <location>
        <begin position="69"/>
        <end position="82"/>
    </location>
</feature>
<evidence type="ECO:0000313" key="3">
    <source>
        <dbReference type="Proteomes" id="UP000183567"/>
    </source>
</evidence>